<accession>A0A5B9DIH6</accession>
<keyword evidence="2" id="KW-1185">Reference proteome</keyword>
<dbReference type="RefSeq" id="WP_147654922.1">
    <property type="nucleotide sequence ID" value="NZ_BMFM01000001.1"/>
</dbReference>
<name>A0A5B9DIH6_9HYPH</name>
<sequence>MTSQIKFDVTLLIIDSENHISDERSHEYGDLTIAALSRVSLLSIPVALENLVPILEAAADGDPTTVVPDARR</sequence>
<evidence type="ECO:0000313" key="2">
    <source>
        <dbReference type="Proteomes" id="UP000321062"/>
    </source>
</evidence>
<dbReference type="KEGG" id="yti:FNA67_02385"/>
<gene>
    <name evidence="1" type="ORF">FNA67_02385</name>
</gene>
<evidence type="ECO:0000313" key="1">
    <source>
        <dbReference type="EMBL" id="QEE19091.1"/>
    </source>
</evidence>
<reference evidence="1 2" key="1">
    <citation type="journal article" date="2015" name="Int. J. Syst. Evol. Microbiol.">
        <title>Youhaiella tibetensis gen. nov., sp. nov., isolated from subsurface sediment.</title>
        <authorList>
            <person name="Wang Y.X."/>
            <person name="Huang F.Q."/>
            <person name="Nogi Y."/>
            <person name="Pang S.J."/>
            <person name="Wang P.K."/>
            <person name="Lv J."/>
        </authorList>
    </citation>
    <scope>NUCLEOTIDE SEQUENCE [LARGE SCALE GENOMIC DNA]</scope>
    <source>
        <strain evidence="2">fig4</strain>
    </source>
</reference>
<organism evidence="1 2">
    <name type="scientific">Paradevosia tibetensis</name>
    <dbReference type="NCBI Taxonomy" id="1447062"/>
    <lineage>
        <taxon>Bacteria</taxon>
        <taxon>Pseudomonadati</taxon>
        <taxon>Pseudomonadota</taxon>
        <taxon>Alphaproteobacteria</taxon>
        <taxon>Hyphomicrobiales</taxon>
        <taxon>Devosiaceae</taxon>
        <taxon>Paradevosia</taxon>
    </lineage>
</organism>
<protein>
    <submittedName>
        <fullName evidence="1">Uncharacterized protein</fullName>
    </submittedName>
</protein>
<dbReference type="Proteomes" id="UP000321062">
    <property type="component" value="Chromosome"/>
</dbReference>
<dbReference type="OrthoDB" id="1846031at2"/>
<dbReference type="EMBL" id="CP041690">
    <property type="protein sequence ID" value="QEE19091.1"/>
    <property type="molecule type" value="Genomic_DNA"/>
</dbReference>
<proteinExistence type="predicted"/>
<dbReference type="AlphaFoldDB" id="A0A5B9DIH6"/>